<dbReference type="AlphaFoldDB" id="A0A1H8BK18"/>
<dbReference type="EC" id="2.4.1.21" evidence="8"/>
<feature type="domain" description="Glycosyl transferase family 1" evidence="9">
    <location>
        <begin position="283"/>
        <end position="447"/>
    </location>
</feature>
<reference evidence="12" key="1">
    <citation type="submission" date="2016-10" db="EMBL/GenBank/DDBJ databases">
        <authorList>
            <person name="Varghese N."/>
            <person name="Submissions S."/>
        </authorList>
    </citation>
    <scope>NUCLEOTIDE SEQUENCE [LARGE SCALE GENOMIC DNA]</scope>
    <source>
        <strain evidence="12">DSM 26893</strain>
    </source>
</reference>
<evidence type="ECO:0000256" key="5">
    <source>
        <dbReference type="ARBA" id="ARBA00022676"/>
    </source>
</evidence>
<dbReference type="EMBL" id="FOCM01000001">
    <property type="protein sequence ID" value="SEM82809.1"/>
    <property type="molecule type" value="Genomic_DNA"/>
</dbReference>
<evidence type="ECO:0000256" key="3">
    <source>
        <dbReference type="ARBA" id="ARBA00004964"/>
    </source>
</evidence>
<protein>
    <recommendedName>
        <fullName evidence="8">Glycogen synthase</fullName>
        <ecNumber evidence="8">2.4.1.21</ecNumber>
    </recommendedName>
    <alternativeName>
        <fullName evidence="8">Starch [bacterial glycogen] synthase</fullName>
    </alternativeName>
</protein>
<dbReference type="OrthoDB" id="529131at2"/>
<dbReference type="Proteomes" id="UP000199372">
    <property type="component" value="Unassembled WGS sequence"/>
</dbReference>
<dbReference type="GO" id="GO:0004373">
    <property type="term" value="F:alpha-1,4-glucan glucosyltransferase (UDP-glucose donor) activity"/>
    <property type="evidence" value="ECO:0007669"/>
    <property type="project" value="InterPro"/>
</dbReference>
<evidence type="ECO:0000259" key="9">
    <source>
        <dbReference type="Pfam" id="PF00534"/>
    </source>
</evidence>
<dbReference type="UniPathway" id="UPA00164"/>
<evidence type="ECO:0000256" key="6">
    <source>
        <dbReference type="ARBA" id="ARBA00022679"/>
    </source>
</evidence>
<evidence type="ECO:0000259" key="10">
    <source>
        <dbReference type="Pfam" id="PF08323"/>
    </source>
</evidence>
<accession>A0A1H8BK18</accession>
<evidence type="ECO:0000256" key="7">
    <source>
        <dbReference type="ARBA" id="ARBA00023056"/>
    </source>
</evidence>
<comment type="similarity">
    <text evidence="4 8">Belongs to the glycosyltransferase 1 family. Bacterial/plant glycogen synthase subfamily.</text>
</comment>
<dbReference type="GO" id="GO:0005978">
    <property type="term" value="P:glycogen biosynthetic process"/>
    <property type="evidence" value="ECO:0007669"/>
    <property type="project" value="UniProtKB-UniRule"/>
</dbReference>
<dbReference type="PANTHER" id="PTHR45825">
    <property type="entry name" value="GRANULE-BOUND STARCH SYNTHASE 1, CHLOROPLASTIC/AMYLOPLASTIC"/>
    <property type="match status" value="1"/>
</dbReference>
<dbReference type="GO" id="GO:0005829">
    <property type="term" value="C:cytosol"/>
    <property type="evidence" value="ECO:0007669"/>
    <property type="project" value="TreeGrafter"/>
</dbReference>
<dbReference type="Pfam" id="PF08323">
    <property type="entry name" value="Glyco_transf_5"/>
    <property type="match status" value="1"/>
</dbReference>
<dbReference type="PANTHER" id="PTHR45825:SF11">
    <property type="entry name" value="ALPHA AMYLASE DOMAIN-CONTAINING PROTEIN"/>
    <property type="match status" value="1"/>
</dbReference>
<comment type="function">
    <text evidence="2 8">Synthesizes alpha-1,4-glucan chains using ADP-glucose.</text>
</comment>
<dbReference type="Gene3D" id="3.40.50.2000">
    <property type="entry name" value="Glycogen Phosphorylase B"/>
    <property type="match status" value="2"/>
</dbReference>
<comment type="pathway">
    <text evidence="3 8">Glycan biosynthesis; glycogen biosynthesis.</text>
</comment>
<comment type="catalytic activity">
    <reaction evidence="1 8">
        <text>[(1-&gt;4)-alpha-D-glucosyl](n) + ADP-alpha-D-glucose = [(1-&gt;4)-alpha-D-glucosyl](n+1) + ADP + H(+)</text>
        <dbReference type="Rhea" id="RHEA:18189"/>
        <dbReference type="Rhea" id="RHEA-COMP:9584"/>
        <dbReference type="Rhea" id="RHEA-COMP:9587"/>
        <dbReference type="ChEBI" id="CHEBI:15378"/>
        <dbReference type="ChEBI" id="CHEBI:15444"/>
        <dbReference type="ChEBI" id="CHEBI:57498"/>
        <dbReference type="ChEBI" id="CHEBI:456216"/>
        <dbReference type="EC" id="2.4.1.21"/>
    </reaction>
</comment>
<sequence>MKVLSVASECAPIIKTGGLADVVGALPAALRSQNVEMRVLLPGYPKVMDRVGRAPAVARFDDLFGGPAELIAADVGGVPLLVLRADHLFDRGHGIYLDESGQDWEDNPQRFAALSRAAALIARDGAGDWRPDIVHGHDWQAGFVPYYLHRMEVGVPSVMTIHNVAFPGPAAPEMLGELKLELDDYHPGGLEFWGRISALKAGLVWSDKITTVSPTYAQELQTETFGMGFDGLVRARAADLQGILNGIDTDVWNPATDPEIATYKTAASKKKATRALREEFGLPDSDGPLAVVVSRLTEQKGLDLVLEGLPDFLARGGQMVLLGSGQGDLERAWEVAGARHEGLAVRIGYDEGLSHRMMAGGHAVLVPSRFEPCGLTQLYGLRYGTIPVVARTGGLADTVIDANDAGLRAGVATGIVHDPGSAEAVARALSRLADLYADRDVWAKMTRNAMRHPVGWDVSAAAYADLYRSLITA</sequence>
<dbReference type="HAMAP" id="MF_00484">
    <property type="entry name" value="Glycogen_synth"/>
    <property type="match status" value="1"/>
</dbReference>
<evidence type="ECO:0000256" key="4">
    <source>
        <dbReference type="ARBA" id="ARBA00010281"/>
    </source>
</evidence>
<organism evidence="11 12">
    <name type="scientific">Palleronia pelagia</name>
    <dbReference type="NCBI Taxonomy" id="387096"/>
    <lineage>
        <taxon>Bacteria</taxon>
        <taxon>Pseudomonadati</taxon>
        <taxon>Pseudomonadota</taxon>
        <taxon>Alphaproteobacteria</taxon>
        <taxon>Rhodobacterales</taxon>
        <taxon>Roseobacteraceae</taxon>
        <taxon>Palleronia</taxon>
    </lineage>
</organism>
<dbReference type="RefSeq" id="WP_091844127.1">
    <property type="nucleotide sequence ID" value="NZ_FOCM01000001.1"/>
</dbReference>
<evidence type="ECO:0000256" key="8">
    <source>
        <dbReference type="HAMAP-Rule" id="MF_00484"/>
    </source>
</evidence>
<proteinExistence type="inferred from homology"/>
<dbReference type="GO" id="GO:0009011">
    <property type="term" value="F:alpha-1,4-glucan glucosyltransferase (ADP-glucose donor) activity"/>
    <property type="evidence" value="ECO:0007669"/>
    <property type="project" value="UniProtKB-UniRule"/>
</dbReference>
<dbReference type="InterPro" id="IPR001296">
    <property type="entry name" value="Glyco_trans_1"/>
</dbReference>
<evidence type="ECO:0000313" key="11">
    <source>
        <dbReference type="EMBL" id="SEM82809.1"/>
    </source>
</evidence>
<keyword evidence="12" id="KW-1185">Reference proteome</keyword>
<gene>
    <name evidence="8" type="primary">glgA</name>
    <name evidence="11" type="ORF">SAMN04488011_101618</name>
</gene>
<dbReference type="CDD" id="cd03791">
    <property type="entry name" value="GT5_Glycogen_synthase_DULL1-like"/>
    <property type="match status" value="1"/>
</dbReference>
<feature type="domain" description="Starch synthase catalytic" evidence="10">
    <location>
        <begin position="2"/>
        <end position="234"/>
    </location>
</feature>
<evidence type="ECO:0000313" key="12">
    <source>
        <dbReference type="Proteomes" id="UP000199372"/>
    </source>
</evidence>
<dbReference type="Pfam" id="PF00534">
    <property type="entry name" value="Glycos_transf_1"/>
    <property type="match status" value="1"/>
</dbReference>
<name>A0A1H8BK18_9RHOB</name>
<dbReference type="NCBIfam" id="TIGR02095">
    <property type="entry name" value="glgA"/>
    <property type="match status" value="1"/>
</dbReference>
<dbReference type="NCBIfam" id="NF001899">
    <property type="entry name" value="PRK00654.1-2"/>
    <property type="match status" value="1"/>
</dbReference>
<evidence type="ECO:0000256" key="1">
    <source>
        <dbReference type="ARBA" id="ARBA00001478"/>
    </source>
</evidence>
<keyword evidence="7 8" id="KW-0320">Glycogen biosynthesis</keyword>
<dbReference type="InterPro" id="IPR011835">
    <property type="entry name" value="GS/SS"/>
</dbReference>
<dbReference type="InterPro" id="IPR013534">
    <property type="entry name" value="Starch_synth_cat_dom"/>
</dbReference>
<evidence type="ECO:0000256" key="2">
    <source>
        <dbReference type="ARBA" id="ARBA00002764"/>
    </source>
</evidence>
<keyword evidence="5 8" id="KW-0328">Glycosyltransferase</keyword>
<feature type="binding site" evidence="8">
    <location>
        <position position="15"/>
    </location>
    <ligand>
        <name>ADP-alpha-D-glucose</name>
        <dbReference type="ChEBI" id="CHEBI:57498"/>
    </ligand>
</feature>
<dbReference type="SUPFAM" id="SSF53756">
    <property type="entry name" value="UDP-Glycosyltransferase/glycogen phosphorylase"/>
    <property type="match status" value="1"/>
</dbReference>
<keyword evidence="6 8" id="KW-0808">Transferase</keyword>